<feature type="compositionally biased region" description="Low complexity" evidence="7">
    <location>
        <begin position="688"/>
        <end position="715"/>
    </location>
</feature>
<dbReference type="Pfam" id="PF04515">
    <property type="entry name" value="Choline_transpo"/>
    <property type="match status" value="1"/>
</dbReference>
<sequence length="730" mass="79273">MASSFAVYASQFLNNTRGTESGAEPLFYSFTTSEGGEEEYDLDTDDPHLGTGWLADQGLGVEVEEGSGERSGEGSEDGLVESRVESLTESLLVTNEGFNLPDPRRRVKRQDVGWTWMWGICVGVCYFIALVSPSGSNTRGLLPLLIPLIFLSAFASYLHILFLRLWVRPVMLLSALGTPLLLFICALCGLASSPLRLLSLLPLFLSIHLLHRLYTLYLSFPLLLTHITHTELTLALSTHLLTHHHPLLLLLSPLLLLAFLLLSIPFAVVVYTAPTTPSALFAAAVWVWSWGITRGVLRVTTAAVVGGWYFSVPWAPPVSDSPVWHPSSPSTLLLRAALTRASHSSLGSIILSALRETSLSTISLCIRLFLSLPILLFSFLSSILPTPTPFPFLPRFLLQIPLSPLTRYISHLIPHTSPFSQIYIALTGVPYRTASLRVSQTRFTGTGGGPERSRGQGGLVGGSGTFGGFPSLLSPLSPPLTLPLPFALITYYYFVSRSHTQSSQTPLATPRFGTLEPLLAALLAALTTALVGIFCVGVVRDVRDALGVCWVGDDGRGETESTERTARTATREERGRETLKTETQRSESTRTFKTTETGREESREGKTGRLRLGTGIDQHRRLVAPVFEYEAEEDEEVIHIHQIPIPRDGISSNPSIPRETIPPLLDSDDEDINPFHHSPNPSKPSPPASASSSRPPAVSAPVRSSSSSLSSLSSSGEEEEGGFFGSGLFG</sequence>
<feature type="transmembrane region" description="Helical" evidence="6">
    <location>
        <begin position="247"/>
        <end position="264"/>
    </location>
</feature>
<proteinExistence type="inferred from homology"/>
<dbReference type="InterPro" id="IPR007603">
    <property type="entry name" value="Choline_transptr-like"/>
</dbReference>
<feature type="transmembrane region" description="Helical" evidence="6">
    <location>
        <begin position="213"/>
        <end position="235"/>
    </location>
</feature>
<comment type="caution">
    <text evidence="8">The sequence shown here is derived from an EMBL/GenBank/DDBJ whole genome shotgun (WGS) entry which is preliminary data.</text>
</comment>
<organism evidence="8 9">
    <name type="scientific">Lentinula lateritia</name>
    <dbReference type="NCBI Taxonomy" id="40482"/>
    <lineage>
        <taxon>Eukaryota</taxon>
        <taxon>Fungi</taxon>
        <taxon>Dikarya</taxon>
        <taxon>Basidiomycota</taxon>
        <taxon>Agaricomycotina</taxon>
        <taxon>Agaricomycetes</taxon>
        <taxon>Agaricomycetidae</taxon>
        <taxon>Agaricales</taxon>
        <taxon>Marasmiineae</taxon>
        <taxon>Omphalotaceae</taxon>
        <taxon>Lentinula</taxon>
    </lineage>
</organism>
<feature type="transmembrane region" description="Helical" evidence="6">
    <location>
        <begin position="515"/>
        <end position="539"/>
    </location>
</feature>
<keyword evidence="9" id="KW-1185">Reference proteome</keyword>
<feature type="compositionally biased region" description="Basic and acidic residues" evidence="7">
    <location>
        <begin position="554"/>
        <end position="590"/>
    </location>
</feature>
<keyword evidence="3 6" id="KW-0812">Transmembrane</keyword>
<feature type="transmembrane region" description="Helical" evidence="6">
    <location>
        <begin position="170"/>
        <end position="193"/>
    </location>
</feature>
<gene>
    <name evidence="8" type="ORF">C8R41DRAFT_843256</name>
</gene>
<dbReference type="Proteomes" id="UP001150217">
    <property type="component" value="Unassembled WGS sequence"/>
</dbReference>
<feature type="transmembrane region" description="Helical" evidence="6">
    <location>
        <begin position="366"/>
        <end position="384"/>
    </location>
</feature>
<evidence type="ECO:0000313" key="8">
    <source>
        <dbReference type="EMBL" id="KAJ4479400.1"/>
    </source>
</evidence>
<keyword evidence="4 6" id="KW-1133">Transmembrane helix</keyword>
<evidence type="ECO:0000256" key="1">
    <source>
        <dbReference type="ARBA" id="ARBA00004141"/>
    </source>
</evidence>
<feature type="transmembrane region" description="Helical" evidence="6">
    <location>
        <begin position="144"/>
        <end position="163"/>
    </location>
</feature>
<keyword evidence="5 6" id="KW-0472">Membrane</keyword>
<evidence type="ECO:0000313" key="9">
    <source>
        <dbReference type="Proteomes" id="UP001150217"/>
    </source>
</evidence>
<evidence type="ECO:0000256" key="2">
    <source>
        <dbReference type="ARBA" id="ARBA00007168"/>
    </source>
</evidence>
<comment type="function">
    <text evidence="6">Probably involved in transport through the plasma membrane.</text>
</comment>
<feature type="compositionally biased region" description="Basic and acidic residues" evidence="7">
    <location>
        <begin position="596"/>
        <end position="607"/>
    </location>
</feature>
<feature type="transmembrane region" description="Helical" evidence="6">
    <location>
        <begin position="270"/>
        <end position="288"/>
    </location>
</feature>
<dbReference type="PANTHER" id="PTHR12385">
    <property type="entry name" value="CHOLINE TRANSPORTER-LIKE (SLC FAMILY 44)"/>
    <property type="match status" value="1"/>
</dbReference>
<feature type="region of interest" description="Disordered" evidence="7">
    <location>
        <begin position="645"/>
        <end position="730"/>
    </location>
</feature>
<name>A0ABQ8V7W2_9AGAR</name>
<feature type="region of interest" description="Disordered" evidence="7">
    <location>
        <begin position="554"/>
        <end position="613"/>
    </location>
</feature>
<feature type="transmembrane region" description="Helical" evidence="6">
    <location>
        <begin position="476"/>
        <end position="494"/>
    </location>
</feature>
<dbReference type="EMBL" id="JANVFT010000063">
    <property type="protein sequence ID" value="KAJ4479400.1"/>
    <property type="molecule type" value="Genomic_DNA"/>
</dbReference>
<accession>A0ABQ8V7W2</accession>
<protein>
    <recommendedName>
        <fullName evidence="6">Protein PNS1</fullName>
    </recommendedName>
</protein>
<evidence type="ECO:0000256" key="5">
    <source>
        <dbReference type="ARBA" id="ARBA00023136"/>
    </source>
</evidence>
<evidence type="ECO:0000256" key="3">
    <source>
        <dbReference type="ARBA" id="ARBA00022692"/>
    </source>
</evidence>
<feature type="transmembrane region" description="Helical" evidence="6">
    <location>
        <begin position="114"/>
        <end position="132"/>
    </location>
</feature>
<comment type="similarity">
    <text evidence="2 6">Belongs to the CTL (choline transporter-like) family.</text>
</comment>
<evidence type="ECO:0000256" key="4">
    <source>
        <dbReference type="ARBA" id="ARBA00022989"/>
    </source>
</evidence>
<comment type="subcellular location">
    <subcellularLocation>
        <location evidence="6">Cell membrane</location>
        <topology evidence="6">Multi-pass membrane protein</topology>
    </subcellularLocation>
    <subcellularLocation>
        <location evidence="1">Membrane</location>
        <topology evidence="1">Multi-pass membrane protein</topology>
    </subcellularLocation>
</comment>
<dbReference type="PANTHER" id="PTHR12385:SF88">
    <property type="entry name" value="CHOLINE TRANSPORTER-LIKE PROTEIN CTL1"/>
    <property type="match status" value="1"/>
</dbReference>
<reference evidence="8" key="1">
    <citation type="submission" date="2022-08" db="EMBL/GenBank/DDBJ databases">
        <title>A Global Phylogenomic Analysis of the Shiitake Genus Lentinula.</title>
        <authorList>
            <consortium name="DOE Joint Genome Institute"/>
            <person name="Sierra-Patev S."/>
            <person name="Min B."/>
            <person name="Naranjo-Ortiz M."/>
            <person name="Looney B."/>
            <person name="Konkel Z."/>
            <person name="Slot J.C."/>
            <person name="Sakamoto Y."/>
            <person name="Steenwyk J.L."/>
            <person name="Rokas A."/>
            <person name="Carro J."/>
            <person name="Camarero S."/>
            <person name="Ferreira P."/>
            <person name="Molpeceres G."/>
            <person name="Ruiz-Duenas F.J."/>
            <person name="Serrano A."/>
            <person name="Henrissat B."/>
            <person name="Drula E."/>
            <person name="Hughes K.W."/>
            <person name="Mata J.L."/>
            <person name="Ishikawa N.K."/>
            <person name="Vargas-Isla R."/>
            <person name="Ushijima S."/>
            <person name="Smith C.A."/>
            <person name="Ahrendt S."/>
            <person name="Andreopoulos W."/>
            <person name="He G."/>
            <person name="Labutti K."/>
            <person name="Lipzen A."/>
            <person name="Ng V."/>
            <person name="Riley R."/>
            <person name="Sandor L."/>
            <person name="Barry K."/>
            <person name="Martinez A.T."/>
            <person name="Xiao Y."/>
            <person name="Gibbons J.G."/>
            <person name="Terashima K."/>
            <person name="Grigoriev I.V."/>
            <person name="Hibbett D.S."/>
        </authorList>
    </citation>
    <scope>NUCLEOTIDE SEQUENCE</scope>
    <source>
        <strain evidence="8">RHP3577 ss4</strain>
    </source>
</reference>
<evidence type="ECO:0000256" key="7">
    <source>
        <dbReference type="SAM" id="MobiDB-lite"/>
    </source>
</evidence>
<evidence type="ECO:0000256" key="6">
    <source>
        <dbReference type="RuleBase" id="RU368066"/>
    </source>
</evidence>